<sequence>MLSDFSLGRRAVLAGAGAALFLGIPYARSIAGENRFLPPQPVVSWTESFVADRHADTAPRGP</sequence>
<comment type="caution">
    <text evidence="2">The sequence shown here is derived from an EMBL/GenBank/DDBJ whole genome shotgun (WGS) entry which is preliminary data.</text>
</comment>
<dbReference type="Proteomes" id="UP000015347">
    <property type="component" value="Unassembled WGS sequence"/>
</dbReference>
<evidence type="ECO:0000313" key="3">
    <source>
        <dbReference type="Proteomes" id="UP000015347"/>
    </source>
</evidence>
<proteinExistence type="predicted"/>
<keyword evidence="3" id="KW-1185">Reference proteome</keyword>
<reference evidence="3" key="1">
    <citation type="journal article" date="2014" name="Stand. Genomic Sci.">
        <title>Genome sequence of the exopolysaccharide-producing Salipiger mucosus type strain (DSM 16094(T)), a moderately halophilic member of the Roseobacter clade.</title>
        <authorList>
            <person name="Riedel T."/>
            <person name="Spring S."/>
            <person name="Fiebig A."/>
            <person name="Petersen J."/>
            <person name="Kyrpides N.C."/>
            <person name="Goker M."/>
            <person name="Klenk H.P."/>
        </authorList>
    </citation>
    <scope>NUCLEOTIDE SEQUENCE [LARGE SCALE GENOMIC DNA]</scope>
    <source>
        <strain evidence="3">DSM 16094</strain>
    </source>
</reference>
<dbReference type="HOGENOM" id="CLU_2901655_0_0_5"/>
<dbReference type="Pfam" id="PF00135">
    <property type="entry name" value="COesterase"/>
    <property type="match status" value="1"/>
</dbReference>
<organism evidence="2 3">
    <name type="scientific">Salipiger mucosus DSM 16094</name>
    <dbReference type="NCBI Taxonomy" id="1123237"/>
    <lineage>
        <taxon>Bacteria</taxon>
        <taxon>Pseudomonadati</taxon>
        <taxon>Pseudomonadota</taxon>
        <taxon>Alphaproteobacteria</taxon>
        <taxon>Rhodobacterales</taxon>
        <taxon>Roseobacteraceae</taxon>
        <taxon>Salipiger</taxon>
    </lineage>
</organism>
<evidence type="ECO:0000259" key="1">
    <source>
        <dbReference type="Pfam" id="PF00135"/>
    </source>
</evidence>
<feature type="domain" description="Carboxylesterase type B" evidence="1">
    <location>
        <begin position="17"/>
        <end position="58"/>
    </location>
</feature>
<dbReference type="AlphaFoldDB" id="S9QSN5"/>
<dbReference type="InterPro" id="IPR029058">
    <property type="entry name" value="AB_hydrolase_fold"/>
</dbReference>
<dbReference type="SUPFAM" id="SSF53474">
    <property type="entry name" value="alpha/beta-Hydrolases"/>
    <property type="match status" value="1"/>
</dbReference>
<evidence type="ECO:0000313" key="2">
    <source>
        <dbReference type="EMBL" id="EPX82592.1"/>
    </source>
</evidence>
<protein>
    <recommendedName>
        <fullName evidence="1">Carboxylesterase type B domain-containing protein</fullName>
    </recommendedName>
</protein>
<dbReference type="Gene3D" id="3.40.50.1820">
    <property type="entry name" value="alpha/beta hydrolase"/>
    <property type="match status" value="1"/>
</dbReference>
<dbReference type="InterPro" id="IPR002018">
    <property type="entry name" value="CarbesteraseB"/>
</dbReference>
<gene>
    <name evidence="2" type="ORF">Salmuc_00911</name>
</gene>
<accession>S9QSN5</accession>
<dbReference type="EMBL" id="APVH01000020">
    <property type="protein sequence ID" value="EPX82592.1"/>
    <property type="molecule type" value="Genomic_DNA"/>
</dbReference>
<dbReference type="STRING" id="1123237.Salmuc_00911"/>
<name>S9QSN5_9RHOB</name>